<evidence type="ECO:0000259" key="1">
    <source>
        <dbReference type="Pfam" id="PF00296"/>
    </source>
</evidence>
<organism evidence="2 3">
    <name type="scientific">Pseudonocardia xishanensis</name>
    <dbReference type="NCBI Taxonomy" id="630995"/>
    <lineage>
        <taxon>Bacteria</taxon>
        <taxon>Bacillati</taxon>
        <taxon>Actinomycetota</taxon>
        <taxon>Actinomycetes</taxon>
        <taxon>Pseudonocardiales</taxon>
        <taxon>Pseudonocardiaceae</taxon>
        <taxon>Pseudonocardia</taxon>
    </lineage>
</organism>
<gene>
    <name evidence="2" type="ORF">GCM10023175_27750</name>
</gene>
<dbReference type="EMBL" id="BAABGT010000032">
    <property type="protein sequence ID" value="GAA4546164.1"/>
    <property type="molecule type" value="Genomic_DNA"/>
</dbReference>
<dbReference type="PANTHER" id="PTHR30137">
    <property type="entry name" value="LUCIFERASE-LIKE MONOOXYGENASE"/>
    <property type="match status" value="1"/>
</dbReference>
<dbReference type="InterPro" id="IPR050766">
    <property type="entry name" value="Bact_Lucif_Oxidored"/>
</dbReference>
<dbReference type="Gene3D" id="3.20.20.30">
    <property type="entry name" value="Luciferase-like domain"/>
    <property type="match status" value="1"/>
</dbReference>
<comment type="caution">
    <text evidence="2">The sequence shown here is derived from an EMBL/GenBank/DDBJ whole genome shotgun (WGS) entry which is preliminary data.</text>
</comment>
<dbReference type="RefSeq" id="WP_345417108.1">
    <property type="nucleotide sequence ID" value="NZ_BAABGT010000032.1"/>
</dbReference>
<accession>A0ABP8RSR8</accession>
<dbReference type="InterPro" id="IPR036661">
    <property type="entry name" value="Luciferase-like_sf"/>
</dbReference>
<dbReference type="InterPro" id="IPR011251">
    <property type="entry name" value="Luciferase-like_dom"/>
</dbReference>
<protein>
    <recommendedName>
        <fullName evidence="1">Luciferase-like domain-containing protein</fullName>
    </recommendedName>
</protein>
<name>A0ABP8RSR8_9PSEU</name>
<dbReference type="PANTHER" id="PTHR30137:SF15">
    <property type="entry name" value="BLL6902 PROTEIN"/>
    <property type="match status" value="1"/>
</dbReference>
<keyword evidence="3" id="KW-1185">Reference proteome</keyword>
<feature type="domain" description="Luciferase-like" evidence="1">
    <location>
        <begin position="28"/>
        <end position="124"/>
    </location>
</feature>
<dbReference type="Pfam" id="PF00296">
    <property type="entry name" value="Bac_luciferase"/>
    <property type="match status" value="1"/>
</dbReference>
<proteinExistence type="predicted"/>
<sequence length="175" mass="18931">MIPADLGVTAALQAGGGTRALGFTTRVAWTDDPGQGLRDGVALYRAAEELGYQAGWAYQRHFDHYLSSPLPFFAAVGQHTSRIRLGSAVIPMRYQDPILLAEAAGTTDLLVGGRLDLALATGSTALWDRCSARRRPIRGRRRSAGWRGSWRPSAGSPCTRWTDRARAHLSGPRCG</sequence>
<dbReference type="Proteomes" id="UP001501598">
    <property type="component" value="Unassembled WGS sequence"/>
</dbReference>
<dbReference type="SUPFAM" id="SSF51679">
    <property type="entry name" value="Bacterial luciferase-like"/>
    <property type="match status" value="1"/>
</dbReference>
<evidence type="ECO:0000313" key="2">
    <source>
        <dbReference type="EMBL" id="GAA4546164.1"/>
    </source>
</evidence>
<reference evidence="3" key="1">
    <citation type="journal article" date="2019" name="Int. J. Syst. Evol. Microbiol.">
        <title>The Global Catalogue of Microorganisms (GCM) 10K type strain sequencing project: providing services to taxonomists for standard genome sequencing and annotation.</title>
        <authorList>
            <consortium name="The Broad Institute Genomics Platform"/>
            <consortium name="The Broad Institute Genome Sequencing Center for Infectious Disease"/>
            <person name="Wu L."/>
            <person name="Ma J."/>
        </authorList>
    </citation>
    <scope>NUCLEOTIDE SEQUENCE [LARGE SCALE GENOMIC DNA]</scope>
    <source>
        <strain evidence="3">JCM 17906</strain>
    </source>
</reference>
<evidence type="ECO:0000313" key="3">
    <source>
        <dbReference type="Proteomes" id="UP001501598"/>
    </source>
</evidence>